<accession>A0A4Y1R604</accession>
<dbReference type="PANTHER" id="PTHR10775:SF172">
    <property type="entry name" value="TNP2, PARTIAL"/>
    <property type="match status" value="1"/>
</dbReference>
<dbReference type="Pfam" id="PF02992">
    <property type="entry name" value="Transposase_21"/>
    <property type="match status" value="1"/>
</dbReference>
<dbReference type="InterPro" id="IPR004242">
    <property type="entry name" value="Transposase_21"/>
</dbReference>
<name>A0A4Y1R604_PRUDU</name>
<dbReference type="PANTHER" id="PTHR10775">
    <property type="entry name" value="OS08G0208400 PROTEIN"/>
    <property type="match status" value="1"/>
</dbReference>
<dbReference type="AlphaFoldDB" id="A0A4Y1R604"/>
<proteinExistence type="predicted"/>
<sequence>MERQKNEMIVMRQIVALNGEEPSSSVQDEYREMPETYFIYRDAFLQDDDVVEPTQDREELNFKNLVDDAELPLYTGCSYTKMSAIVVLYKYKARHSLTDIAFDGLLHLLHGFLPRDNRLPNSLRGRHVQSVVLHSGKLMSVPKKFNKESLQRSCFTFQSYQDLGECLSHRKRQNHYTDRSHDGKMRHPVDALASNGIDNKWPSFASDPRNLRLGLSSDGFNPFDDLSSKYSCWPVILVAYNLLPSLCMSKENLMLTLLIPGPRQPRNDIDIYLEPLVEDLKELWINGVKCGQKPRTLTGSEVLQVVKNFNNDWGKAKKKINTKRKRKTDKYSIWPWKKKSVFFELPYWESSKQGKKKAKKQRLAVAAAATIVAARNRSLRISDRGSNSPSRDEPNEVPIVKECKKTTLTKKHQRRRLRGKAKLLSLTKGKTKGSRVVVEFNLADQPFRDNAARFSSFLGITARELVPITLKSWKDMSDNFINQIWEHITQKFSLDDCHKKYTF</sequence>
<dbReference type="EMBL" id="AP019299">
    <property type="protein sequence ID" value="BBG99407.1"/>
    <property type="molecule type" value="Genomic_DNA"/>
</dbReference>
<organism evidence="1">
    <name type="scientific">Prunus dulcis</name>
    <name type="common">Almond</name>
    <name type="synonym">Amygdalus dulcis</name>
    <dbReference type="NCBI Taxonomy" id="3755"/>
    <lineage>
        <taxon>Eukaryota</taxon>
        <taxon>Viridiplantae</taxon>
        <taxon>Streptophyta</taxon>
        <taxon>Embryophyta</taxon>
        <taxon>Tracheophyta</taxon>
        <taxon>Spermatophyta</taxon>
        <taxon>Magnoliopsida</taxon>
        <taxon>eudicotyledons</taxon>
        <taxon>Gunneridae</taxon>
        <taxon>Pentapetalae</taxon>
        <taxon>rosids</taxon>
        <taxon>fabids</taxon>
        <taxon>Rosales</taxon>
        <taxon>Rosaceae</taxon>
        <taxon>Amygdaloideae</taxon>
        <taxon>Amygdaleae</taxon>
        <taxon>Prunus</taxon>
    </lineage>
</organism>
<protein>
    <submittedName>
        <fullName evidence="1">Transposable element protein</fullName>
    </submittedName>
</protein>
<evidence type="ECO:0000313" key="1">
    <source>
        <dbReference type="EMBL" id="BBG99407.1"/>
    </source>
</evidence>
<gene>
    <name evidence="1" type="ORF">Prudu_009089</name>
</gene>
<reference evidence="1" key="1">
    <citation type="journal article" date="2019" name="Science">
        <title>Mutation of a bHLH transcription factor allowed almond domestication.</title>
        <authorList>
            <person name="Sanchez-Perez R."/>
            <person name="Pavan S."/>
            <person name="Mazzeo R."/>
            <person name="Moldovan C."/>
            <person name="Aiese Cigliano R."/>
            <person name="Del Cueto J."/>
            <person name="Ricciardi F."/>
            <person name="Lotti C."/>
            <person name="Ricciardi L."/>
            <person name="Dicenta F."/>
            <person name="Lopez-Marques R.L."/>
            <person name="Lindberg Moller B."/>
        </authorList>
    </citation>
    <scope>NUCLEOTIDE SEQUENCE</scope>
</reference>